<feature type="domain" description="DNA-directed DNA polymerase family A palm" evidence="1">
    <location>
        <begin position="39"/>
        <end position="275"/>
    </location>
</feature>
<dbReference type="InterPro" id="IPR043502">
    <property type="entry name" value="DNA/RNA_pol_sf"/>
</dbReference>
<evidence type="ECO:0000259" key="1">
    <source>
        <dbReference type="SMART" id="SM00482"/>
    </source>
</evidence>
<dbReference type="GO" id="GO:0003677">
    <property type="term" value="F:DNA binding"/>
    <property type="evidence" value="ECO:0007669"/>
    <property type="project" value="InterPro"/>
</dbReference>
<dbReference type="InterPro" id="IPR001098">
    <property type="entry name" value="DNA-dir_DNA_pol_A_palm_dom"/>
</dbReference>
<sequence length="275" mass="30469">PQNLPRLSAACPDIAAELLASGDDELLALLYGKVTKFASSMIRSCLIAASGHDLICADYISIEGVFLAWLSDETWVLEAYRAGEDMYKHSAGAIYDVPYTNIGNPSKERQVGKVAELALGYGGSTGALQDMAKGYQVELPAETEQKRIVKAWRNRRPATTHFWYACDDAAKKAVRNPRQAYTVRGCTFAVNGSFLTLQLPSGRHLYYLYPRVEPVLKPWGSEKMSVTYMGEDSKTKQWKRLDTFGGKLVENITQACARDVLAAGLLRVEDAWYPV</sequence>
<dbReference type="SMART" id="SM00482">
    <property type="entry name" value="POLAc"/>
    <property type="match status" value="1"/>
</dbReference>
<reference evidence="2" key="1">
    <citation type="journal article" date="2014" name="Front. Microbiol.">
        <title>High frequency of phylogenetically diverse reductive dehalogenase-homologous genes in deep subseafloor sedimentary metagenomes.</title>
        <authorList>
            <person name="Kawai M."/>
            <person name="Futagami T."/>
            <person name="Toyoda A."/>
            <person name="Takaki Y."/>
            <person name="Nishi S."/>
            <person name="Hori S."/>
            <person name="Arai W."/>
            <person name="Tsubouchi T."/>
            <person name="Morono Y."/>
            <person name="Uchiyama I."/>
            <person name="Ito T."/>
            <person name="Fujiyama A."/>
            <person name="Inagaki F."/>
            <person name="Takami H."/>
        </authorList>
    </citation>
    <scope>NUCLEOTIDE SEQUENCE</scope>
    <source>
        <strain evidence="2">Expedition CK06-06</strain>
    </source>
</reference>
<dbReference type="Pfam" id="PF00476">
    <property type="entry name" value="DNA_pol_A"/>
    <property type="match status" value="1"/>
</dbReference>
<protein>
    <recommendedName>
        <fullName evidence="1">DNA-directed DNA polymerase family A palm domain-containing protein</fullName>
    </recommendedName>
</protein>
<proteinExistence type="predicted"/>
<dbReference type="Gene3D" id="1.10.150.20">
    <property type="entry name" value="5' to 3' exonuclease, C-terminal subdomain"/>
    <property type="match status" value="1"/>
</dbReference>
<gene>
    <name evidence="2" type="ORF">S01H1_20583</name>
</gene>
<comment type="caution">
    <text evidence="2">The sequence shown here is derived from an EMBL/GenBank/DDBJ whole genome shotgun (WGS) entry which is preliminary data.</text>
</comment>
<dbReference type="EMBL" id="BARS01011284">
    <property type="protein sequence ID" value="GAF88256.1"/>
    <property type="molecule type" value="Genomic_DNA"/>
</dbReference>
<dbReference type="GO" id="GO:0003887">
    <property type="term" value="F:DNA-directed DNA polymerase activity"/>
    <property type="evidence" value="ECO:0007669"/>
    <property type="project" value="InterPro"/>
</dbReference>
<dbReference type="Gene3D" id="3.30.70.370">
    <property type="match status" value="1"/>
</dbReference>
<dbReference type="SUPFAM" id="SSF56672">
    <property type="entry name" value="DNA/RNA polymerases"/>
    <property type="match status" value="1"/>
</dbReference>
<feature type="non-terminal residue" evidence="2">
    <location>
        <position position="275"/>
    </location>
</feature>
<accession>X0TLV4</accession>
<dbReference type="GO" id="GO:0006260">
    <property type="term" value="P:DNA replication"/>
    <property type="evidence" value="ECO:0007669"/>
    <property type="project" value="InterPro"/>
</dbReference>
<feature type="non-terminal residue" evidence="2">
    <location>
        <position position="1"/>
    </location>
</feature>
<evidence type="ECO:0000313" key="2">
    <source>
        <dbReference type="EMBL" id="GAF88256.1"/>
    </source>
</evidence>
<organism evidence="2">
    <name type="scientific">marine sediment metagenome</name>
    <dbReference type="NCBI Taxonomy" id="412755"/>
    <lineage>
        <taxon>unclassified sequences</taxon>
        <taxon>metagenomes</taxon>
        <taxon>ecological metagenomes</taxon>
    </lineage>
</organism>
<name>X0TLV4_9ZZZZ</name>
<dbReference type="AlphaFoldDB" id="X0TLV4"/>